<sequence>MIDDTGYDAYQHAQVEARAASADPHQLVLMLVDGLLDELARIEGHLAAGNLERKAESVTRCMDILGGLDTALDLENGGPIAEELHRLYDFCGRQLFDVSVKNDPAGLKVVHQVMSDLREGWQAMAA</sequence>
<dbReference type="PIRSF" id="PIRSF039090">
    <property type="entry name" value="Flis"/>
    <property type="match status" value="1"/>
</dbReference>
<dbReference type="Proteomes" id="UP001269819">
    <property type="component" value="Unassembled WGS sequence"/>
</dbReference>
<reference evidence="7 8" key="1">
    <citation type="submission" date="2023-10" db="EMBL/GenBank/DDBJ databases">
        <title>Characteristics and mechanism of a salt-tolerant marine origin heterotrophic nitrifying- aerobic denitrifying bacteria Marinobacter xestospongiae HN1.</title>
        <authorList>
            <person name="Qi R."/>
        </authorList>
    </citation>
    <scope>NUCLEOTIDE SEQUENCE [LARGE SCALE GENOMIC DNA]</scope>
    <source>
        <strain evidence="7 8">HN1</strain>
    </source>
</reference>
<dbReference type="Gene3D" id="1.20.120.340">
    <property type="entry name" value="Flagellar protein FliS"/>
    <property type="match status" value="1"/>
</dbReference>
<evidence type="ECO:0000313" key="7">
    <source>
        <dbReference type="EMBL" id="MDV2078650.1"/>
    </source>
</evidence>
<keyword evidence="7" id="KW-0969">Cilium</keyword>
<keyword evidence="8" id="KW-1185">Reference proteome</keyword>
<dbReference type="PANTHER" id="PTHR34773">
    <property type="entry name" value="FLAGELLAR SECRETION CHAPERONE FLIS"/>
    <property type="match status" value="1"/>
</dbReference>
<comment type="similarity">
    <text evidence="2 6">Belongs to the FliS family.</text>
</comment>
<protein>
    <recommendedName>
        <fullName evidence="6">Flagellar secretion chaperone FliS</fullName>
    </recommendedName>
</protein>
<keyword evidence="5" id="KW-0143">Chaperone</keyword>
<comment type="subcellular location">
    <subcellularLocation>
        <location evidence="1 6">Cytoplasm</location>
        <location evidence="1 6">Cytosol</location>
    </subcellularLocation>
</comment>
<proteinExistence type="inferred from homology"/>
<evidence type="ECO:0000256" key="4">
    <source>
        <dbReference type="ARBA" id="ARBA00022795"/>
    </source>
</evidence>
<accession>A0ABU3VWW4</accession>
<comment type="caution">
    <text evidence="7">The sequence shown here is derived from an EMBL/GenBank/DDBJ whole genome shotgun (WGS) entry which is preliminary data.</text>
</comment>
<evidence type="ECO:0000256" key="1">
    <source>
        <dbReference type="ARBA" id="ARBA00004514"/>
    </source>
</evidence>
<keyword evidence="7" id="KW-0966">Cell projection</keyword>
<dbReference type="InterPro" id="IPR003713">
    <property type="entry name" value="FliS"/>
</dbReference>
<dbReference type="SUPFAM" id="SSF101116">
    <property type="entry name" value="Flagellar export chaperone FliS"/>
    <property type="match status" value="1"/>
</dbReference>
<dbReference type="NCBIfam" id="TIGR00208">
    <property type="entry name" value="fliS"/>
    <property type="match status" value="1"/>
</dbReference>
<dbReference type="EMBL" id="JAWIIJ010000004">
    <property type="protein sequence ID" value="MDV2078650.1"/>
    <property type="molecule type" value="Genomic_DNA"/>
</dbReference>
<dbReference type="PANTHER" id="PTHR34773:SF1">
    <property type="entry name" value="FLAGELLAR SECRETION CHAPERONE FLIS"/>
    <property type="match status" value="1"/>
</dbReference>
<keyword evidence="4 6" id="KW-1005">Bacterial flagellum biogenesis</keyword>
<evidence type="ECO:0000256" key="5">
    <source>
        <dbReference type="ARBA" id="ARBA00023186"/>
    </source>
</evidence>
<evidence type="ECO:0000256" key="2">
    <source>
        <dbReference type="ARBA" id="ARBA00008787"/>
    </source>
</evidence>
<evidence type="ECO:0000256" key="6">
    <source>
        <dbReference type="PIRNR" id="PIRNR039090"/>
    </source>
</evidence>
<dbReference type="Pfam" id="PF02561">
    <property type="entry name" value="FliS"/>
    <property type="match status" value="1"/>
</dbReference>
<dbReference type="InterPro" id="IPR036584">
    <property type="entry name" value="FliS_sf"/>
</dbReference>
<gene>
    <name evidence="7" type="primary">fliS</name>
    <name evidence="7" type="ORF">RYS15_08130</name>
</gene>
<organism evidence="7 8">
    <name type="scientific">Marinobacter xestospongiae</name>
    <dbReference type="NCBI Taxonomy" id="994319"/>
    <lineage>
        <taxon>Bacteria</taxon>
        <taxon>Pseudomonadati</taxon>
        <taxon>Pseudomonadota</taxon>
        <taxon>Gammaproteobacteria</taxon>
        <taxon>Pseudomonadales</taxon>
        <taxon>Marinobacteraceae</taxon>
        <taxon>Marinobacter</taxon>
    </lineage>
</organism>
<dbReference type="CDD" id="cd16098">
    <property type="entry name" value="FliS"/>
    <property type="match status" value="1"/>
</dbReference>
<evidence type="ECO:0000256" key="3">
    <source>
        <dbReference type="ARBA" id="ARBA00022490"/>
    </source>
</evidence>
<keyword evidence="7" id="KW-0282">Flagellum</keyword>
<name>A0ABU3VWW4_9GAMM</name>
<evidence type="ECO:0000313" key="8">
    <source>
        <dbReference type="Proteomes" id="UP001269819"/>
    </source>
</evidence>
<keyword evidence="3 6" id="KW-0963">Cytoplasm</keyword>
<dbReference type="RefSeq" id="WP_227173743.1">
    <property type="nucleotide sequence ID" value="NZ_JAWIIJ010000004.1"/>
</dbReference>